<name>A0A2V2VQZ1_TRYCR</name>
<dbReference type="InterPro" id="IPR027502">
    <property type="entry name" value="ITPase"/>
</dbReference>
<dbReference type="VEuPathDB" id="TriTrypDB:C4B63_14g202"/>
<evidence type="ECO:0000256" key="1">
    <source>
        <dbReference type="ARBA" id="ARBA00004496"/>
    </source>
</evidence>
<keyword evidence="5 13" id="KW-0547">Nucleotide-binding</keyword>
<comment type="catalytic activity">
    <reaction evidence="12">
        <text>N(6)-hydroxy-dATP + H2O = N(6)-hydroxy-dAMP + diphosphate + H(+)</text>
        <dbReference type="Rhea" id="RHEA:83971"/>
        <dbReference type="ChEBI" id="CHEBI:15377"/>
        <dbReference type="ChEBI" id="CHEBI:15378"/>
        <dbReference type="ChEBI" id="CHEBI:33019"/>
        <dbReference type="ChEBI" id="CHEBI:233529"/>
        <dbReference type="ChEBI" id="CHEBI:233530"/>
    </reaction>
    <physiologicalReaction direction="left-to-right" evidence="12">
        <dbReference type="Rhea" id="RHEA:83972"/>
    </physiologicalReaction>
</comment>
<evidence type="ECO:0000256" key="8">
    <source>
        <dbReference type="ARBA" id="ARBA00023080"/>
    </source>
</evidence>
<feature type="binding site" evidence="13">
    <location>
        <position position="177"/>
    </location>
    <ligand>
        <name>ITP</name>
        <dbReference type="ChEBI" id="CHEBI:61402"/>
    </ligand>
</feature>
<protein>
    <recommendedName>
        <fullName evidence="13">Inosine triphosphate pyrophosphatase</fullName>
        <shortName evidence="13">ITPase</shortName>
        <shortName evidence="13">Inosine triphosphatase</shortName>
        <ecNumber evidence="13">3.6.1.66</ecNumber>
    </recommendedName>
    <alternativeName>
        <fullName evidence="13">Non-canonical purine NTP pyrophosphatase</fullName>
    </alternativeName>
    <alternativeName>
        <fullName evidence="13">Non-standard purine NTP pyrophosphatase</fullName>
    </alternativeName>
    <alternativeName>
        <fullName evidence="13">Nucleoside-triphosphate diphosphatase</fullName>
    </alternativeName>
    <alternativeName>
        <fullName evidence="13">Nucleoside-triphosphate pyrophosphatase</fullName>
        <shortName evidence="13">NTPase</shortName>
    </alternativeName>
    <alternativeName>
        <fullName evidence="13">XTP/dITP diphosphatase</fullName>
    </alternativeName>
</protein>
<dbReference type="GO" id="GO:0046872">
    <property type="term" value="F:metal ion binding"/>
    <property type="evidence" value="ECO:0007669"/>
    <property type="project" value="UniProtKB-KW"/>
</dbReference>
<dbReference type="CDD" id="cd00515">
    <property type="entry name" value="HAM1"/>
    <property type="match status" value="1"/>
</dbReference>
<dbReference type="EC" id="3.6.1.66" evidence="13"/>
<comment type="catalytic activity">
    <reaction evidence="11">
        <text>dITP + H2O = dIMP + diphosphate + H(+)</text>
        <dbReference type="Rhea" id="RHEA:28342"/>
        <dbReference type="ChEBI" id="CHEBI:15377"/>
        <dbReference type="ChEBI" id="CHEBI:15378"/>
        <dbReference type="ChEBI" id="CHEBI:33019"/>
        <dbReference type="ChEBI" id="CHEBI:61194"/>
        <dbReference type="ChEBI" id="CHEBI:61382"/>
        <dbReference type="EC" id="3.6.1.66"/>
    </reaction>
    <physiologicalReaction direction="left-to-right" evidence="11">
        <dbReference type="Rhea" id="RHEA:28343"/>
    </physiologicalReaction>
</comment>
<evidence type="ECO:0000256" key="10">
    <source>
        <dbReference type="ARBA" id="ARBA00093218"/>
    </source>
</evidence>
<dbReference type="VEuPathDB" id="TriTrypDB:BCY84_11165"/>
<evidence type="ECO:0000256" key="12">
    <source>
        <dbReference type="ARBA" id="ARBA00093271"/>
    </source>
</evidence>
<evidence type="ECO:0000256" key="13">
    <source>
        <dbReference type="HAMAP-Rule" id="MF_03148"/>
    </source>
</evidence>
<comment type="subcellular location">
    <subcellularLocation>
        <location evidence="1 13">Cytoplasm</location>
    </subcellularLocation>
</comment>
<comment type="function">
    <text evidence="13">Pyrophosphatase that hydrolyzes non-canonical purine nucleotides such as inosine triphosphate (ITP), deoxyinosine triphosphate (dITP) or xanthosine 5'-triphosphate (XTP) to their respective monophosphate derivatives. The enzyme does not distinguish between the deoxy- and ribose forms. Probably excludes non-canonical purines from RNA and DNA precursor pools, thus preventing their incorporation into RNA and DNA and avoiding chromosomal lesions.</text>
</comment>
<comment type="function">
    <text evidence="9">Pyrophosphatase that hydrolyzes the non-canonical purine nucleotides inosine triphosphate (ITP), deoxyinosine triphosphate (dITP) as well as 2'-deoxy-N-6-hydroxylaminopurine triphosphate (dHAPTP) and xanthosine 5'-triphosphate (XTP) to their respective monophosphate derivatives. The enzyme does not distinguish between the deoxy- and ribose forms. Probably excludes non-canonical purines from RNA and DNA precursor pools, thus preventing their incorporation into RNA and DNA and avoiding chromosomal lesions.</text>
</comment>
<comment type="subunit">
    <text evidence="13">Homodimer.</text>
</comment>
<evidence type="ECO:0000256" key="11">
    <source>
        <dbReference type="ARBA" id="ARBA00093255"/>
    </source>
</evidence>
<dbReference type="VEuPathDB" id="TriTrypDB:TcG_00429"/>
<evidence type="ECO:0000256" key="6">
    <source>
        <dbReference type="ARBA" id="ARBA00022801"/>
    </source>
</evidence>
<keyword evidence="6 13" id="KW-0378">Hydrolase</keyword>
<feature type="binding site" evidence="13">
    <location>
        <position position="61"/>
    </location>
    <ligand>
        <name>ITP</name>
        <dbReference type="ChEBI" id="CHEBI:61402"/>
    </ligand>
</feature>
<dbReference type="HAMAP" id="MF_03148">
    <property type="entry name" value="HAM1_NTPase"/>
    <property type="match status" value="1"/>
</dbReference>
<comment type="catalytic activity">
    <reaction evidence="13">
        <text>XTP + H2O = XMP + diphosphate + H(+)</text>
        <dbReference type="Rhea" id="RHEA:28610"/>
        <dbReference type="ChEBI" id="CHEBI:15377"/>
        <dbReference type="ChEBI" id="CHEBI:15378"/>
        <dbReference type="ChEBI" id="CHEBI:33019"/>
        <dbReference type="ChEBI" id="CHEBI:57464"/>
        <dbReference type="ChEBI" id="CHEBI:61314"/>
        <dbReference type="EC" id="3.6.1.66"/>
    </reaction>
</comment>
<dbReference type="PANTHER" id="PTHR11067">
    <property type="entry name" value="INOSINE TRIPHOSPHATE PYROPHOSPHATASE/HAM1 PROTEIN"/>
    <property type="match status" value="1"/>
</dbReference>
<dbReference type="FunFam" id="3.90.950.10:FF:000003">
    <property type="entry name" value="Inosine triphosphate pyrophosphatase"/>
    <property type="match status" value="1"/>
</dbReference>
<keyword evidence="8 13" id="KW-0546">Nucleotide metabolism</keyword>
<feature type="binding site" evidence="13">
    <location>
        <position position="77"/>
    </location>
    <ligand>
        <name>Mg(2+)</name>
        <dbReference type="ChEBI" id="CHEBI:18420"/>
    </ligand>
</feature>
<proteinExistence type="inferred from homology"/>
<dbReference type="VEuPathDB" id="TriTrypDB:TcBrA4_0014260"/>
<dbReference type="GO" id="GO:0000166">
    <property type="term" value="F:nucleotide binding"/>
    <property type="evidence" value="ECO:0007669"/>
    <property type="project" value="UniProtKB-KW"/>
</dbReference>
<evidence type="ECO:0000256" key="5">
    <source>
        <dbReference type="ARBA" id="ARBA00022741"/>
    </source>
</evidence>
<gene>
    <name evidence="15" type="ORF">C4B63_14g202</name>
</gene>
<dbReference type="InterPro" id="IPR029001">
    <property type="entry name" value="ITPase-like_fam"/>
</dbReference>
<dbReference type="EMBL" id="PRFA01000014">
    <property type="protein sequence ID" value="PWU97842.1"/>
    <property type="molecule type" value="Genomic_DNA"/>
</dbReference>
<sequence length="196" mass="21500">MAEGSGVLRGSSNHKVTLVTGNDGKRREVQACLEGHVLVENVKLDLPEMQSDSVFEISRNKALTAYGIIKSPVLVEDTALCFDALGGLPGPYVKWFFERIGPTGLIKLLEGFDTRRAYATCVFTYCAGPDVVLQFEGRCDGRIVEVPRGEGGFGWDCVFEPDEGCGQTYAEMQDEEKNRISPRAKALVALKARFCL</sequence>
<feature type="binding site" evidence="13">
    <location>
        <begin position="20"/>
        <end position="25"/>
    </location>
    <ligand>
        <name>ITP</name>
        <dbReference type="ChEBI" id="CHEBI:61402"/>
    </ligand>
</feature>
<evidence type="ECO:0000313" key="16">
    <source>
        <dbReference type="Proteomes" id="UP000246121"/>
    </source>
</evidence>
<keyword evidence="3 13" id="KW-0963">Cytoplasm</keyword>
<comment type="cofactor">
    <cofactor evidence="13">
        <name>Mg(2+)</name>
        <dbReference type="ChEBI" id="CHEBI:18420"/>
    </cofactor>
    <cofactor evidence="13">
        <name>Mn(2+)</name>
        <dbReference type="ChEBI" id="CHEBI:29035"/>
    </cofactor>
    <text evidence="13">Binds 1 divalent metal cation per subunit; can use either Mg(2+) or Mn(2+).</text>
</comment>
<keyword evidence="7 13" id="KW-0460">Magnesium</keyword>
<feature type="binding site" evidence="13">
    <location>
        <begin position="153"/>
        <end position="156"/>
    </location>
    <ligand>
        <name>ITP</name>
        <dbReference type="ChEBI" id="CHEBI:61402"/>
    </ligand>
</feature>
<feature type="binding site" evidence="13">
    <location>
        <begin position="77"/>
        <end position="78"/>
    </location>
    <ligand>
        <name>ITP</name>
        <dbReference type="ChEBI" id="CHEBI:61402"/>
    </ligand>
</feature>
<dbReference type="GO" id="GO:0036222">
    <property type="term" value="F:XTP diphosphatase activity"/>
    <property type="evidence" value="ECO:0007669"/>
    <property type="project" value="UniProtKB-UniRule"/>
</dbReference>
<dbReference type="GO" id="GO:0036220">
    <property type="term" value="F:ITP diphosphatase activity"/>
    <property type="evidence" value="ECO:0007669"/>
    <property type="project" value="UniProtKB-UniRule"/>
</dbReference>
<comment type="caution">
    <text evidence="13">Lacks conserved residue(s) required for the propagation of feature annotation.</text>
</comment>
<evidence type="ECO:0000256" key="7">
    <source>
        <dbReference type="ARBA" id="ARBA00022842"/>
    </source>
</evidence>
<dbReference type="VEuPathDB" id="TriTrypDB:TcCLB.508307.184"/>
<dbReference type="GO" id="GO:0009204">
    <property type="term" value="P:deoxyribonucleoside triphosphate catabolic process"/>
    <property type="evidence" value="ECO:0007669"/>
    <property type="project" value="UniProtKB-UniRule"/>
</dbReference>
<evidence type="ECO:0000313" key="15">
    <source>
        <dbReference type="EMBL" id="PWU97842.1"/>
    </source>
</evidence>
<dbReference type="VEuPathDB" id="TriTrypDB:TcCL_ESM04160"/>
<evidence type="ECO:0000256" key="2">
    <source>
        <dbReference type="ARBA" id="ARBA00008023"/>
    </source>
</evidence>
<feature type="binding site" evidence="13">
    <location>
        <position position="48"/>
    </location>
    <ligand>
        <name>Mg(2+)</name>
        <dbReference type="ChEBI" id="CHEBI:18420"/>
    </ligand>
</feature>
<keyword evidence="4 13" id="KW-0479">Metal-binding</keyword>
<comment type="similarity">
    <text evidence="2 13 14">Belongs to the HAM1 NTPase family.</text>
</comment>
<dbReference type="PANTHER" id="PTHR11067:SF9">
    <property type="entry name" value="INOSINE TRIPHOSPHATE PYROPHOSPHATASE"/>
    <property type="match status" value="1"/>
</dbReference>
<evidence type="ECO:0000256" key="4">
    <source>
        <dbReference type="ARBA" id="ARBA00022723"/>
    </source>
</evidence>
<dbReference type="InterPro" id="IPR002637">
    <property type="entry name" value="RdgB/HAM1"/>
</dbReference>
<reference evidence="15 16" key="1">
    <citation type="journal article" date="2018" name="Microb. Genom.">
        <title>Expanding an expanded genome: long-read sequencing of Trypanosoma cruzi.</title>
        <authorList>
            <person name="Berna L."/>
            <person name="Rodriguez M."/>
            <person name="Chiribao M.L."/>
            <person name="Parodi-Talice A."/>
            <person name="Pita S."/>
            <person name="Rijo G."/>
            <person name="Alvarez-Valin F."/>
            <person name="Robello C."/>
        </authorList>
    </citation>
    <scope>NUCLEOTIDE SEQUENCE [LARGE SCALE GENOMIC DNA]</scope>
    <source>
        <strain evidence="15 16">Dm28c</strain>
    </source>
</reference>
<dbReference type="Pfam" id="PF01725">
    <property type="entry name" value="Ham1p_like"/>
    <property type="match status" value="1"/>
</dbReference>
<dbReference type="GO" id="GO:0035870">
    <property type="term" value="F:dITP diphosphatase activity"/>
    <property type="evidence" value="ECO:0007669"/>
    <property type="project" value="UniProtKB-UniRule"/>
</dbReference>
<dbReference type="NCBIfam" id="TIGR00042">
    <property type="entry name" value="RdgB/HAM1 family non-canonical purine NTP pyrophosphatase"/>
    <property type="match status" value="1"/>
</dbReference>
<dbReference type="VEuPathDB" id="TriTrypDB:C3747_19g180"/>
<dbReference type="Gene3D" id="3.90.950.10">
    <property type="match status" value="1"/>
</dbReference>
<dbReference type="GO" id="GO:0005737">
    <property type="term" value="C:cytoplasm"/>
    <property type="evidence" value="ECO:0007669"/>
    <property type="project" value="UniProtKB-SubCell"/>
</dbReference>
<evidence type="ECO:0000256" key="14">
    <source>
        <dbReference type="RuleBase" id="RU003781"/>
    </source>
</evidence>
<dbReference type="GO" id="GO:0009117">
    <property type="term" value="P:nucleotide metabolic process"/>
    <property type="evidence" value="ECO:0007669"/>
    <property type="project" value="UniProtKB-KW"/>
</dbReference>
<evidence type="ECO:0000256" key="3">
    <source>
        <dbReference type="ARBA" id="ARBA00022490"/>
    </source>
</evidence>
<keyword evidence="13" id="KW-0464">Manganese</keyword>
<comment type="caution">
    <text evidence="15">The sequence shown here is derived from an EMBL/GenBank/DDBJ whole genome shotgun (WGS) entry which is preliminary data.</text>
</comment>
<dbReference type="AlphaFoldDB" id="A0A2V2VQZ1"/>
<organism evidence="15 16">
    <name type="scientific">Trypanosoma cruzi</name>
    <dbReference type="NCBI Taxonomy" id="5693"/>
    <lineage>
        <taxon>Eukaryota</taxon>
        <taxon>Discoba</taxon>
        <taxon>Euglenozoa</taxon>
        <taxon>Kinetoplastea</taxon>
        <taxon>Metakinetoplastina</taxon>
        <taxon>Trypanosomatida</taxon>
        <taxon>Trypanosomatidae</taxon>
        <taxon>Trypanosoma</taxon>
        <taxon>Schizotrypanum</taxon>
    </lineage>
</organism>
<dbReference type="Proteomes" id="UP000246121">
    <property type="component" value="Unassembled WGS sequence"/>
</dbReference>
<dbReference type="SUPFAM" id="SSF52972">
    <property type="entry name" value="ITPase-like"/>
    <property type="match status" value="1"/>
</dbReference>
<evidence type="ECO:0000256" key="9">
    <source>
        <dbReference type="ARBA" id="ARBA00054940"/>
    </source>
</evidence>
<comment type="catalytic activity">
    <reaction evidence="10">
        <text>ITP + H2O = IMP + diphosphate + H(+)</text>
        <dbReference type="Rhea" id="RHEA:29399"/>
        <dbReference type="ChEBI" id="CHEBI:15377"/>
        <dbReference type="ChEBI" id="CHEBI:15378"/>
        <dbReference type="ChEBI" id="CHEBI:33019"/>
        <dbReference type="ChEBI" id="CHEBI:58053"/>
        <dbReference type="ChEBI" id="CHEBI:61402"/>
        <dbReference type="EC" id="3.6.1.66"/>
    </reaction>
    <physiologicalReaction direction="left-to-right" evidence="10">
        <dbReference type="Rhea" id="RHEA:29400"/>
    </physiologicalReaction>
</comment>
<accession>A0A2V2VQZ1</accession>